<dbReference type="Pfam" id="PF23560">
    <property type="entry name" value="GBD_Hemicentin"/>
    <property type="match status" value="1"/>
</dbReference>
<accession>A0AAD7SD63</accession>
<feature type="domain" description="Hemicentin/VWA7 galactose-binding" evidence="5">
    <location>
        <begin position="501"/>
        <end position="600"/>
    </location>
</feature>
<dbReference type="SUPFAM" id="SSF53300">
    <property type="entry name" value="vWA-like"/>
    <property type="match status" value="1"/>
</dbReference>
<dbReference type="PANTHER" id="PTHR14905">
    <property type="entry name" value="NG37"/>
    <property type="match status" value="1"/>
</dbReference>
<dbReference type="Proteomes" id="UP001221898">
    <property type="component" value="Unassembled WGS sequence"/>
</dbReference>
<evidence type="ECO:0000259" key="5">
    <source>
        <dbReference type="Pfam" id="PF23560"/>
    </source>
</evidence>
<dbReference type="Pfam" id="PF25107">
    <property type="entry name" value="VWA7_N"/>
    <property type="match status" value="1"/>
</dbReference>
<dbReference type="InterPro" id="IPR036465">
    <property type="entry name" value="vWFA_dom_sf"/>
</dbReference>
<reference evidence="9" key="1">
    <citation type="journal article" date="2023" name="Science">
        <title>Genome structures resolve the early diversification of teleost fishes.</title>
        <authorList>
            <person name="Parey E."/>
            <person name="Louis A."/>
            <person name="Montfort J."/>
            <person name="Bouchez O."/>
            <person name="Roques C."/>
            <person name="Iampietro C."/>
            <person name="Lluch J."/>
            <person name="Castinel A."/>
            <person name="Donnadieu C."/>
            <person name="Desvignes T."/>
            <person name="Floi Bucao C."/>
            <person name="Jouanno E."/>
            <person name="Wen M."/>
            <person name="Mejri S."/>
            <person name="Dirks R."/>
            <person name="Jansen H."/>
            <person name="Henkel C."/>
            <person name="Chen W.J."/>
            <person name="Zahm M."/>
            <person name="Cabau C."/>
            <person name="Klopp C."/>
            <person name="Thompson A.W."/>
            <person name="Robinson-Rechavi M."/>
            <person name="Braasch I."/>
            <person name="Lecointre G."/>
            <person name="Bobe J."/>
            <person name="Postlethwait J.H."/>
            <person name="Berthelot C."/>
            <person name="Roest Crollius H."/>
            <person name="Guiguen Y."/>
        </authorList>
    </citation>
    <scope>NUCLEOTIDE SEQUENCE</scope>
    <source>
        <strain evidence="9">NC1722</strain>
    </source>
</reference>
<comment type="caution">
    <text evidence="9">The sequence shown here is derived from an EMBL/GenBank/DDBJ whole genome shotgun (WGS) entry which is preliminary data.</text>
</comment>
<dbReference type="InterPro" id="IPR052577">
    <property type="entry name" value="VWA7"/>
</dbReference>
<proteinExistence type="predicted"/>
<evidence type="ECO:0000256" key="3">
    <source>
        <dbReference type="ARBA" id="ARBA00022729"/>
    </source>
</evidence>
<sequence length="651" mass="71162">MSGSMVGHQAWDGVLIRVCLLGCLLLPPGALAFLPNFWSRVLTLSWDSHTHQHITEQALLNVTLETLSCLPPHHRPDVQLRAELDRGFWRAVGEVVWSNAAMDFLSSTRSDPVYHFDSEQVEGAMDMLRQLWAHILLSIRAQDYPGARGGLGRLLHSLQDFYSHSNWVEMGQTSVYLHLLHPGEPSITVAPEDTPTCIDCNGPTCMNNILPRLSQTQHAPLLTTGYFSAYPAKPAGKCSHGGLLDSSRNQGERGGINKDSTSRLFSPHHYLHADAARLATAATVTVLQDLRDTVGNFSFLRLLNVRQQPALVFVIDTTGSMFEEITAARLRAISIIQARAKTVQQPGTYLLVPFHDPAVGPVYETEDPDQFMRYLEELTALGGGDEPEMCFSAVQLALTHSPPLSEIFVFTDASPKDAHLYSAVEALTLEKQSKVSFLLTEDPGSTGRDTGMRKRRESLSPDRFSLYSSLSSVSGGLTIFTTNSDIHRVSAIVQDNISASKVTLLHVESDAVTVSTHFSFHVDSTVKSVTLHLTGTLKHCMLMSPSGRSQSLLDRTGSLVELEGLQGLYRVSLLPPMEPGPWQLSVDTEGPITINAISASSVDFLYYFAVVANGTHPGLARVEGSPVAGVPTFLVLAVTGYLPMRRLPSVM</sequence>
<dbReference type="AlphaFoldDB" id="A0AAD7SD63"/>
<dbReference type="InterPro" id="IPR057613">
    <property type="entry name" value="VWA7_4"/>
</dbReference>
<evidence type="ECO:0000256" key="1">
    <source>
        <dbReference type="ARBA" id="ARBA00004613"/>
    </source>
</evidence>
<evidence type="ECO:0000313" key="10">
    <source>
        <dbReference type="Proteomes" id="UP001221898"/>
    </source>
</evidence>
<feature type="domain" description="Hemicentin-1-like von Willebrand factor A" evidence="7">
    <location>
        <begin position="310"/>
        <end position="483"/>
    </location>
</feature>
<keyword evidence="4" id="KW-0325">Glycoprotein</keyword>
<name>A0AAD7SD63_9TELE</name>
<dbReference type="PANTHER" id="PTHR14905:SF23">
    <property type="entry name" value="VON WILLEBRAND FACTOR A DOMAIN-CONTAINING PROTEIN 7 ISOFORM X1"/>
    <property type="match status" value="1"/>
</dbReference>
<keyword evidence="10" id="KW-1185">Reference proteome</keyword>
<keyword evidence="2" id="KW-0964">Secreted</keyword>
<dbReference type="Gene3D" id="3.40.50.410">
    <property type="entry name" value="von Willebrand factor, type A domain"/>
    <property type="match status" value="1"/>
</dbReference>
<evidence type="ECO:0008006" key="11">
    <source>
        <dbReference type="Google" id="ProtNLM"/>
    </source>
</evidence>
<keyword evidence="3" id="KW-0732">Signal</keyword>
<dbReference type="InterPro" id="IPR056475">
    <property type="entry name" value="GBD_Hemicentin/VWA7"/>
</dbReference>
<evidence type="ECO:0000259" key="8">
    <source>
        <dbReference type="Pfam" id="PF25107"/>
    </source>
</evidence>
<evidence type="ECO:0000313" key="9">
    <source>
        <dbReference type="EMBL" id="KAJ8400419.1"/>
    </source>
</evidence>
<dbReference type="Pfam" id="PF23610">
    <property type="entry name" value="VWA7_4"/>
    <property type="match status" value="1"/>
</dbReference>
<feature type="domain" description="VWA7 beta-sandwich" evidence="6">
    <location>
        <begin position="603"/>
        <end position="642"/>
    </location>
</feature>
<evidence type="ECO:0000259" key="7">
    <source>
        <dbReference type="Pfam" id="PF25106"/>
    </source>
</evidence>
<dbReference type="GO" id="GO:0005576">
    <property type="term" value="C:extracellular region"/>
    <property type="evidence" value="ECO:0007669"/>
    <property type="project" value="UniProtKB-SubCell"/>
</dbReference>
<dbReference type="InterPro" id="IPR056862">
    <property type="entry name" value="VWA7_N"/>
</dbReference>
<feature type="domain" description="VWA7 N-terminal" evidence="8">
    <location>
        <begin position="83"/>
        <end position="300"/>
    </location>
</feature>
<evidence type="ECO:0000256" key="4">
    <source>
        <dbReference type="ARBA" id="ARBA00023180"/>
    </source>
</evidence>
<protein>
    <recommendedName>
        <fullName evidence="11">von Willebrand factor A domain-containing protein 7</fullName>
    </recommendedName>
</protein>
<evidence type="ECO:0000259" key="6">
    <source>
        <dbReference type="Pfam" id="PF23610"/>
    </source>
</evidence>
<dbReference type="EMBL" id="JAINUG010000077">
    <property type="protein sequence ID" value="KAJ8400419.1"/>
    <property type="molecule type" value="Genomic_DNA"/>
</dbReference>
<evidence type="ECO:0000256" key="2">
    <source>
        <dbReference type="ARBA" id="ARBA00022525"/>
    </source>
</evidence>
<organism evidence="9 10">
    <name type="scientific">Aldrovandia affinis</name>
    <dbReference type="NCBI Taxonomy" id="143900"/>
    <lineage>
        <taxon>Eukaryota</taxon>
        <taxon>Metazoa</taxon>
        <taxon>Chordata</taxon>
        <taxon>Craniata</taxon>
        <taxon>Vertebrata</taxon>
        <taxon>Euteleostomi</taxon>
        <taxon>Actinopterygii</taxon>
        <taxon>Neopterygii</taxon>
        <taxon>Teleostei</taxon>
        <taxon>Notacanthiformes</taxon>
        <taxon>Halosauridae</taxon>
        <taxon>Aldrovandia</taxon>
    </lineage>
</organism>
<dbReference type="Pfam" id="PF25106">
    <property type="entry name" value="VWA_4"/>
    <property type="match status" value="1"/>
</dbReference>
<comment type="subcellular location">
    <subcellularLocation>
        <location evidence="1">Secreted</location>
    </subcellularLocation>
</comment>
<gene>
    <name evidence="9" type="ORF">AAFF_G00398020</name>
</gene>
<dbReference type="InterPro" id="IPR056861">
    <property type="entry name" value="HMCN1-like_VWA"/>
</dbReference>